<sequence>MTSTTIKKGDNRISYVLTSLKPGRPQSTFTNVILPNGQVIRHVDEQVHKRALENAARVYKEKS</sequence>
<dbReference type="Proteomes" id="UP000192652">
    <property type="component" value="Unassembled WGS sequence"/>
</dbReference>
<keyword evidence="2" id="KW-1185">Reference proteome</keyword>
<protein>
    <submittedName>
        <fullName evidence="1">Uncharacterized protein</fullName>
    </submittedName>
</protein>
<organism evidence="1 2">
    <name type="scientific">Xaviernesmea rhizosphaerae</name>
    <dbReference type="NCBI Taxonomy" id="1672749"/>
    <lineage>
        <taxon>Bacteria</taxon>
        <taxon>Pseudomonadati</taxon>
        <taxon>Pseudomonadota</taxon>
        <taxon>Alphaproteobacteria</taxon>
        <taxon>Hyphomicrobiales</taxon>
        <taxon>Rhizobiaceae</taxon>
        <taxon>Rhizobium/Agrobacterium group</taxon>
        <taxon>Xaviernesmea</taxon>
    </lineage>
</organism>
<dbReference type="RefSeq" id="WP_081176392.1">
    <property type="nucleotide sequence ID" value="NZ_MSPX01000009.1"/>
</dbReference>
<accession>A0ABX3PCQ4</accession>
<reference evidence="1 2" key="1">
    <citation type="journal article" date="2017" name="Antonie Van Leeuwenhoek">
        <title>Rhizobium rhizosphaerae sp. nov., a novel species isolated from rice rhizosphere.</title>
        <authorList>
            <person name="Zhao J.J."/>
            <person name="Zhang J."/>
            <person name="Zhang R.J."/>
            <person name="Zhang C.W."/>
            <person name="Yin H.Q."/>
            <person name="Zhang X.X."/>
        </authorList>
    </citation>
    <scope>NUCLEOTIDE SEQUENCE [LARGE SCALE GENOMIC DNA]</scope>
    <source>
        <strain evidence="1 2">RD15</strain>
    </source>
</reference>
<gene>
    <name evidence="1" type="ORF">BTR14_12435</name>
</gene>
<evidence type="ECO:0000313" key="2">
    <source>
        <dbReference type="Proteomes" id="UP000192652"/>
    </source>
</evidence>
<comment type="caution">
    <text evidence="1">The sequence shown here is derived from an EMBL/GenBank/DDBJ whole genome shotgun (WGS) entry which is preliminary data.</text>
</comment>
<evidence type="ECO:0000313" key="1">
    <source>
        <dbReference type="EMBL" id="OQP86187.1"/>
    </source>
</evidence>
<name>A0ABX3PCQ4_9HYPH</name>
<proteinExistence type="predicted"/>
<dbReference type="EMBL" id="MSPX01000009">
    <property type="protein sequence ID" value="OQP86187.1"/>
    <property type="molecule type" value="Genomic_DNA"/>
</dbReference>